<sequence>MVKSFDLSVTAVTLAALSAILEYRYLSVHQVATIVGLRPKSASELLLRLERHRALSHFGNTGIRGYGKTPKVYFLTKRGHRLLAAEYEALGQTIAPFKPVNMTSRWSPLMYHRMDTLNVLASLERDFQAMQDYARVATLVEYRREKIGRRWRTETTDYVSDPTTAPNKIVPDAGFVIEHRGSGKRALFLIEVDCGTTQLLSFQPDADVNSFTNKLAQYDRYLASGRVTQRYQHLGSFSGFHVLVVTSSEARVANMRKAAATLPASFHPYYRFSTIKTVRQKFLHDGWLSRDHADHTTYPLIKGT</sequence>
<proteinExistence type="predicted"/>
<dbReference type="InterPro" id="IPR025855">
    <property type="entry name" value="Replic_Relax"/>
</dbReference>
<dbReference type="SUPFAM" id="SSF46785">
    <property type="entry name" value="Winged helix' DNA-binding domain"/>
    <property type="match status" value="1"/>
</dbReference>
<accession>A0A497X6H9</accession>
<dbReference type="Pfam" id="PF13814">
    <property type="entry name" value="Replic_Relax"/>
    <property type="match status" value="1"/>
</dbReference>
<dbReference type="AlphaFoldDB" id="A0A497X6H9"/>
<keyword evidence="2" id="KW-1185">Reference proteome</keyword>
<evidence type="ECO:0000313" key="1">
    <source>
        <dbReference type="EMBL" id="RLJ60752.1"/>
    </source>
</evidence>
<dbReference type="EMBL" id="RCCE01000001">
    <property type="protein sequence ID" value="RLJ60752.1"/>
    <property type="molecule type" value="Genomic_DNA"/>
</dbReference>
<dbReference type="InterPro" id="IPR036390">
    <property type="entry name" value="WH_DNA-bd_sf"/>
</dbReference>
<dbReference type="Proteomes" id="UP000269157">
    <property type="component" value="Unassembled WGS sequence"/>
</dbReference>
<dbReference type="RefSeq" id="WP_121022172.1">
    <property type="nucleotide sequence ID" value="NZ_RCCE01000001.1"/>
</dbReference>
<dbReference type="OrthoDB" id="2562278at2"/>
<name>A0A497X6H9_9RHOB</name>
<evidence type="ECO:0000313" key="2">
    <source>
        <dbReference type="Proteomes" id="UP000269157"/>
    </source>
</evidence>
<protein>
    <submittedName>
        <fullName evidence="1">Protein involved in plasmid replication-relaxation</fullName>
    </submittedName>
</protein>
<gene>
    <name evidence="1" type="ORF">BCF46_0958</name>
</gene>
<reference evidence="1 2" key="1">
    <citation type="submission" date="2018-10" db="EMBL/GenBank/DDBJ databases">
        <title>Genomic Encyclopedia of Archaeal and Bacterial Type Strains, Phase II (KMG-II): from individual species to whole genera.</title>
        <authorList>
            <person name="Goeker M."/>
        </authorList>
    </citation>
    <scope>NUCLEOTIDE SEQUENCE [LARGE SCALE GENOMIC DNA]</scope>
    <source>
        <strain evidence="1 2">DSM 29466</strain>
    </source>
</reference>
<organism evidence="1 2">
    <name type="scientific">Litoreibacter meonggei</name>
    <dbReference type="NCBI Taxonomy" id="1049199"/>
    <lineage>
        <taxon>Bacteria</taxon>
        <taxon>Pseudomonadati</taxon>
        <taxon>Pseudomonadota</taxon>
        <taxon>Alphaproteobacteria</taxon>
        <taxon>Rhodobacterales</taxon>
        <taxon>Roseobacteraceae</taxon>
        <taxon>Litoreibacter</taxon>
    </lineage>
</organism>
<comment type="caution">
    <text evidence="1">The sequence shown here is derived from an EMBL/GenBank/DDBJ whole genome shotgun (WGS) entry which is preliminary data.</text>
</comment>